<evidence type="ECO:0000259" key="4">
    <source>
        <dbReference type="PROSITE" id="PS51175"/>
    </source>
</evidence>
<dbReference type="GO" id="GO:0030246">
    <property type="term" value="F:carbohydrate binding"/>
    <property type="evidence" value="ECO:0007669"/>
    <property type="project" value="InterPro"/>
</dbReference>
<dbReference type="Gene3D" id="2.60.120.260">
    <property type="entry name" value="Galactose-binding domain-like"/>
    <property type="match status" value="2"/>
</dbReference>
<dbReference type="Pfam" id="PF03422">
    <property type="entry name" value="CBM_6"/>
    <property type="match status" value="1"/>
</dbReference>
<dbReference type="InterPro" id="IPR008979">
    <property type="entry name" value="Galactose-bd-like_sf"/>
</dbReference>
<dbReference type="Pfam" id="PF02012">
    <property type="entry name" value="BNR"/>
    <property type="match status" value="1"/>
</dbReference>
<dbReference type="SUPFAM" id="SSF110296">
    <property type="entry name" value="Oligoxyloglucan reducing end-specific cellobiohydrolase"/>
    <property type="match status" value="2"/>
</dbReference>
<dbReference type="GO" id="GO:0010411">
    <property type="term" value="P:xyloglucan metabolic process"/>
    <property type="evidence" value="ECO:0007669"/>
    <property type="project" value="TreeGrafter"/>
</dbReference>
<accession>A0AAN4W3V3</accession>
<dbReference type="PROSITE" id="PS51175">
    <property type="entry name" value="CBM6"/>
    <property type="match status" value="1"/>
</dbReference>
<comment type="caution">
    <text evidence="5">The sequence shown here is derived from an EMBL/GenBank/DDBJ whole genome shotgun (WGS) entry which is preliminary data.</text>
</comment>
<dbReference type="Gene3D" id="2.130.10.10">
    <property type="entry name" value="YVTN repeat-like/Quinoprotein amine dehydrogenase"/>
    <property type="match status" value="2"/>
</dbReference>
<dbReference type="SMART" id="SM00606">
    <property type="entry name" value="CBD_IV"/>
    <property type="match status" value="1"/>
</dbReference>
<proteinExistence type="predicted"/>
<dbReference type="InterPro" id="IPR005084">
    <property type="entry name" value="CBM6"/>
</dbReference>
<keyword evidence="6" id="KW-1185">Reference proteome</keyword>
<dbReference type="InterPro" id="IPR026444">
    <property type="entry name" value="Secre_tail"/>
</dbReference>
<sequence>MKTKIMVLLLCLGIAWGVNGQSYQWDNVIVGGGGYVTGIAIHPKVKDVVYMRTDIGGIFQWSSAQDRWLPLFGWIDADHDNLYGVDGLALDPNNAQVMYATLGKYPLYEGGIYKSTDGGVNWNKLRDEKFASNMKFREVGENIIVDPNNSQVVYVGTRLNGLLRSTDGGSNWSTIGSVSKGYVGDPANYWEQANNPIGIRNIAIDPSEISSGRSRKVYATVYTEGVYVSNDGGNSFSKMNGSPSDCIRTVVNNQGHLFVTTEDGVYRYRGSWEKLNVNTEGYKMFNGISIDPFNQDNLFVSNGRQLWWQKQYLSQDGGDSWQEYSAFNGRMEVHDRTWHAEDLGFFQAATADIAFDPHQQGRVYTTDWYQVWRTENLYEVPSHWYNDVKGHEEIVVLALCSPHEGVPLFSGQGDVVGFRHDNQFEVPTKRLTTKAECTGIDYSESQTQHMALVSASDWYGANTQIFTSSNSGADFYAVNQPAGALNGKIAMSANDPQKLVYVYGNAAPYYSTDGGQNWKSSSGAPTTALTTTYMYQYDDPLISDRKLNNTFYLLDRTQGKLYESNDGGANWYTINTAGLVSSDQYANLGIGWGDYGDLMGVSQGSDGLWLSNDRGRSFTKNNYFELARMFSFGVGQQATGMPAIYVYGKRNGQWGVFISDDFGTNWRRINDDLSYVGNAPTMMKGDRQTYGKVYVGTNGSGLFYGAPTDDNSQNTPYQGYRRSIPGTLKVVEYDEGGEGVAYHDTDASNNGGQFRSDGVDIESCSEGGYNIGWTASGEWLKYSLKVESAGSYQLTARVASAISGTKSLKVALAGQTQTASFTHAVGWQSWHDLDLGTFNLQQGQVELTLEMLSANINLQSLTFSANTASCTYNLVNPNFEAGELSPWQGWNNGLETNAAHVYEGSYAAGTWWGGQLSNTLSELAPSVDYQISVYARNLEAGKNGQFLLNDANGTIASVDITSTSWQQYTLSFSTGTNPSSLTVVAKAPADAMAVFDDFQLSCSQNQRRETEPAAFLITNPVDQQLRLTIEEQRFHQWQIHNGDGRLMIKGECQPETIISTAGLPTGLYFISLMGAEEVLTEKLIIHH</sequence>
<feature type="domain" description="CBM6" evidence="4">
    <location>
        <begin position="731"/>
        <end position="864"/>
    </location>
</feature>
<dbReference type="Pfam" id="PF02018">
    <property type="entry name" value="CBM_4_9"/>
    <property type="match status" value="1"/>
</dbReference>
<dbReference type="EMBL" id="BQKE01000005">
    <property type="protein sequence ID" value="GJM64399.1"/>
    <property type="molecule type" value="Genomic_DNA"/>
</dbReference>
<evidence type="ECO:0000256" key="3">
    <source>
        <dbReference type="SAM" id="SignalP"/>
    </source>
</evidence>
<organism evidence="5 6">
    <name type="scientific">Persicobacter diffluens</name>
    <dbReference type="NCBI Taxonomy" id="981"/>
    <lineage>
        <taxon>Bacteria</taxon>
        <taxon>Pseudomonadati</taxon>
        <taxon>Bacteroidota</taxon>
        <taxon>Cytophagia</taxon>
        <taxon>Cytophagales</taxon>
        <taxon>Persicobacteraceae</taxon>
        <taxon>Persicobacter</taxon>
    </lineage>
</organism>
<dbReference type="InterPro" id="IPR052025">
    <property type="entry name" value="Xyloglucanase_GH74"/>
</dbReference>
<feature type="chain" id="PRO_5042829459" description="CBM6 domain-containing protein" evidence="3">
    <location>
        <begin position="21"/>
        <end position="1087"/>
    </location>
</feature>
<reference evidence="5 6" key="1">
    <citation type="submission" date="2021-12" db="EMBL/GenBank/DDBJ databases">
        <title>Genome sequencing of bacteria with rrn-lacking chromosome and rrn-plasmid.</title>
        <authorList>
            <person name="Anda M."/>
            <person name="Iwasaki W."/>
        </authorList>
    </citation>
    <scope>NUCLEOTIDE SEQUENCE [LARGE SCALE GENOMIC DNA]</scope>
    <source>
        <strain evidence="5 6">NBRC 15940</strain>
    </source>
</reference>
<dbReference type="InterPro" id="IPR006584">
    <property type="entry name" value="Cellulose-bd_IV"/>
</dbReference>
<dbReference type="PANTHER" id="PTHR43739">
    <property type="entry name" value="XYLOGLUCANASE (EUROFUNG)"/>
    <property type="match status" value="1"/>
</dbReference>
<feature type="signal peptide" evidence="3">
    <location>
        <begin position="1"/>
        <end position="20"/>
    </location>
</feature>
<dbReference type="GO" id="GO:0016798">
    <property type="term" value="F:hydrolase activity, acting on glycosyl bonds"/>
    <property type="evidence" value="ECO:0007669"/>
    <property type="project" value="InterPro"/>
</dbReference>
<dbReference type="Proteomes" id="UP001310022">
    <property type="component" value="Unassembled WGS sequence"/>
</dbReference>
<dbReference type="InterPro" id="IPR003305">
    <property type="entry name" value="CenC_carb-bd"/>
</dbReference>
<dbReference type="InterPro" id="IPR015943">
    <property type="entry name" value="WD40/YVTN_repeat-like_dom_sf"/>
</dbReference>
<evidence type="ECO:0000256" key="2">
    <source>
        <dbReference type="ARBA" id="ARBA00022801"/>
    </source>
</evidence>
<evidence type="ECO:0000256" key="1">
    <source>
        <dbReference type="ARBA" id="ARBA00022729"/>
    </source>
</evidence>
<name>A0AAN4W3V3_9BACT</name>
<gene>
    <name evidence="5" type="ORF">PEDI_49510</name>
</gene>
<dbReference type="InterPro" id="IPR002860">
    <property type="entry name" value="BNR_rpt"/>
</dbReference>
<dbReference type="PANTHER" id="PTHR43739:SF5">
    <property type="entry name" value="EXO-ALPHA-SIALIDASE"/>
    <property type="match status" value="1"/>
</dbReference>
<dbReference type="RefSeq" id="WP_338239463.1">
    <property type="nucleotide sequence ID" value="NZ_BQKE01000005.1"/>
</dbReference>
<keyword evidence="1 3" id="KW-0732">Signal</keyword>
<dbReference type="SUPFAM" id="SSF49785">
    <property type="entry name" value="Galactose-binding domain-like"/>
    <property type="match status" value="2"/>
</dbReference>
<evidence type="ECO:0000313" key="5">
    <source>
        <dbReference type="EMBL" id="GJM64399.1"/>
    </source>
</evidence>
<dbReference type="NCBIfam" id="TIGR04183">
    <property type="entry name" value="Por_Secre_tail"/>
    <property type="match status" value="1"/>
</dbReference>
<keyword evidence="2" id="KW-0378">Hydrolase</keyword>
<dbReference type="CDD" id="cd04080">
    <property type="entry name" value="CBM6_cellulase-like"/>
    <property type="match status" value="1"/>
</dbReference>
<evidence type="ECO:0000313" key="6">
    <source>
        <dbReference type="Proteomes" id="UP001310022"/>
    </source>
</evidence>
<dbReference type="AlphaFoldDB" id="A0AAN4W3V3"/>
<protein>
    <recommendedName>
        <fullName evidence="4">CBM6 domain-containing protein</fullName>
    </recommendedName>
</protein>